<name>A0A1Y2LW79_EPING</name>
<accession>A0A1Y2LW79</accession>
<evidence type="ECO:0000256" key="1">
    <source>
        <dbReference type="SAM" id="MobiDB-lite"/>
    </source>
</evidence>
<evidence type="ECO:0000313" key="2">
    <source>
        <dbReference type="EMBL" id="OSS48090.1"/>
    </source>
</evidence>
<dbReference type="AlphaFoldDB" id="A0A1Y2LW79"/>
<dbReference type="OMA" id="QADWSIL"/>
<proteinExistence type="predicted"/>
<feature type="compositionally biased region" description="Low complexity" evidence="1">
    <location>
        <begin position="205"/>
        <end position="216"/>
    </location>
</feature>
<reference evidence="2 3" key="1">
    <citation type="journal article" date="2017" name="Genome Announc.">
        <title>Genome sequence of the saprophytic ascomycete Epicoccum nigrum ICMP 19927 strain isolated from New Zealand.</title>
        <authorList>
            <person name="Fokin M."/>
            <person name="Fleetwood D."/>
            <person name="Weir B.S."/>
            <person name="Villas-Boas S.G."/>
        </authorList>
    </citation>
    <scope>NUCLEOTIDE SEQUENCE [LARGE SCALE GENOMIC DNA]</scope>
    <source>
        <strain evidence="2 3">ICMP 19927</strain>
    </source>
</reference>
<dbReference type="InParanoid" id="A0A1Y2LW79"/>
<sequence>MSNSSVKLKKGVPVVCLNSEPSSPSCHLRIFKNRDNHNQITLALHIAATIQGAEEEQAFIVQYDGDNLQSAAIDLEPLNIRFCVGDEIARHADPDFKTLTLCLKQPAPIWCPRDQAITPQANVESVNIFNHVVNLAKATTVNLVVDFKWLAPDEQSVIRHIVKGKGIFAGFSSIPKYYTRHWVRRDWTDFAPAATPELSGKRARPSFSSSGSASPPTKRVLLDDLNAPSPTVVASSPPYIAKADAETDFQTEAITRVVVRELPTILSTLLPAILTAVLPQQLPQLIPHFFVDPPSNSFDSNESTLPQLQLTTMGAALVPPLLQHLKPQLQDIESRALSRTKAQRERAELEFDEDVEDKKSELVEIVEQSKQDLETERGYQLDGLRHDIEEEADDLVEVVTDQVREAAEFVAQDTVKRLKETARQLEQRHGCRCRTEVWLRGTRKGKGGCRAVRRRLRAADELRVSS</sequence>
<organism evidence="2 3">
    <name type="scientific">Epicoccum nigrum</name>
    <name type="common">Soil fungus</name>
    <name type="synonym">Epicoccum purpurascens</name>
    <dbReference type="NCBI Taxonomy" id="105696"/>
    <lineage>
        <taxon>Eukaryota</taxon>
        <taxon>Fungi</taxon>
        <taxon>Dikarya</taxon>
        <taxon>Ascomycota</taxon>
        <taxon>Pezizomycotina</taxon>
        <taxon>Dothideomycetes</taxon>
        <taxon>Pleosporomycetidae</taxon>
        <taxon>Pleosporales</taxon>
        <taxon>Pleosporineae</taxon>
        <taxon>Didymellaceae</taxon>
        <taxon>Epicoccum</taxon>
    </lineage>
</organism>
<protein>
    <submittedName>
        <fullName evidence="2">Uncharacterized protein</fullName>
    </submittedName>
</protein>
<keyword evidence="3" id="KW-1185">Reference proteome</keyword>
<dbReference type="Proteomes" id="UP000193240">
    <property type="component" value="Unassembled WGS sequence"/>
</dbReference>
<gene>
    <name evidence="2" type="ORF">B5807_06734</name>
</gene>
<feature type="region of interest" description="Disordered" evidence="1">
    <location>
        <begin position="197"/>
        <end position="218"/>
    </location>
</feature>
<dbReference type="EMBL" id="KZ107847">
    <property type="protein sequence ID" value="OSS48090.1"/>
    <property type="molecule type" value="Genomic_DNA"/>
</dbReference>
<evidence type="ECO:0000313" key="3">
    <source>
        <dbReference type="Proteomes" id="UP000193240"/>
    </source>
</evidence>